<evidence type="ECO:0000256" key="3">
    <source>
        <dbReference type="ARBA" id="ARBA00023002"/>
    </source>
</evidence>
<feature type="binding site" description="axial binding residue" evidence="6">
    <location>
        <position position="380"/>
    </location>
    <ligand>
        <name>heme</name>
        <dbReference type="ChEBI" id="CHEBI:30413"/>
    </ligand>
    <ligandPart>
        <name>Fe</name>
        <dbReference type="ChEBI" id="CHEBI:18248"/>
    </ligandPart>
</feature>
<reference evidence="7" key="1">
    <citation type="submission" date="2021-03" db="EMBL/GenBank/DDBJ databases">
        <title>Revisited historic fungal species revealed as producer of novel bioactive compounds through whole genome sequencing and comparative genomics.</title>
        <authorList>
            <person name="Vignolle G.A."/>
            <person name="Hochenegger N."/>
            <person name="Mach R.L."/>
            <person name="Mach-Aigner A.R."/>
            <person name="Javad Rahimi M."/>
            <person name="Salim K.A."/>
            <person name="Chan C.M."/>
            <person name="Lim L.B.L."/>
            <person name="Cai F."/>
            <person name="Druzhinina I.S."/>
            <person name="U'Ren J.M."/>
            <person name="Derntl C."/>
        </authorList>
    </citation>
    <scope>NUCLEOTIDE SEQUENCE</scope>
    <source>
        <strain evidence="7">TUCIM 5799</strain>
    </source>
</reference>
<evidence type="ECO:0000256" key="5">
    <source>
        <dbReference type="ARBA" id="ARBA00023033"/>
    </source>
</evidence>
<dbReference type="GO" id="GO:0004497">
    <property type="term" value="F:monooxygenase activity"/>
    <property type="evidence" value="ECO:0007669"/>
    <property type="project" value="UniProtKB-KW"/>
</dbReference>
<evidence type="ECO:0000313" key="7">
    <source>
        <dbReference type="EMBL" id="KAI1881294.1"/>
    </source>
</evidence>
<comment type="cofactor">
    <cofactor evidence="6">
        <name>heme</name>
        <dbReference type="ChEBI" id="CHEBI:30413"/>
    </cofactor>
</comment>
<name>A0A9P9WY64_9PEZI</name>
<evidence type="ECO:0000256" key="6">
    <source>
        <dbReference type="PIRSR" id="PIRSR602401-1"/>
    </source>
</evidence>
<dbReference type="InterPro" id="IPR050364">
    <property type="entry name" value="Cytochrome_P450_fung"/>
</dbReference>
<dbReference type="Proteomes" id="UP000829685">
    <property type="component" value="Unassembled WGS sequence"/>
</dbReference>
<proteinExistence type="inferred from homology"/>
<evidence type="ECO:0008006" key="9">
    <source>
        <dbReference type="Google" id="ProtNLM"/>
    </source>
</evidence>
<dbReference type="GO" id="GO:0005506">
    <property type="term" value="F:iron ion binding"/>
    <property type="evidence" value="ECO:0007669"/>
    <property type="project" value="InterPro"/>
</dbReference>
<sequence length="479" mass="54418">MQAYLGRPVYSLMMGTRLMIVLNSDQAVKDLLDKRSNIYSSRPDLYLPNIISGSLRVVLMAYGETWRMIHRIYHNMLHVRSATAFIPYQDLENKQMMRGLLDSPDEFVDHIRRYTNSLTTQMVFGFRTFSNDDPKLKQLYYGFDKMVQVLGSTSAAFLDLYPALRELPDFLVPMRRYCKDLHAREKELYVGHWLDAKARISNGTSKPCFCVDLVKAQKIEGFSDGLAAYISGSLLEAGSDTTAAQLVGFVQAMVLFPEVQNAAQRELDKVCGDRLPTLDDKLPYIRCCVKECLRWMPTAILGIPHSVIREDEYMGYRIPKGCNVMLNVWAIHMDPKRHSNPRAFDPTRYEGDLQTAAEATANADASKRDHFGFGAGRRVCQGIHIAERSLTLGIARLLWAFQFRRSVDSNGRETVPDPEDLTQGVLVQPRPFPVKIVPRSEAHACALREAWDSCQVLLDGEKQWKEVPEGMPFSTYTPE</sequence>
<dbReference type="AlphaFoldDB" id="A0A9P9WY64"/>
<dbReference type="SUPFAM" id="SSF48264">
    <property type="entry name" value="Cytochrome P450"/>
    <property type="match status" value="1"/>
</dbReference>
<dbReference type="PRINTS" id="PR00463">
    <property type="entry name" value="EP450I"/>
</dbReference>
<comment type="caution">
    <text evidence="7">The sequence shown here is derived from an EMBL/GenBank/DDBJ whole genome shotgun (WGS) entry which is preliminary data.</text>
</comment>
<evidence type="ECO:0000256" key="4">
    <source>
        <dbReference type="ARBA" id="ARBA00023004"/>
    </source>
</evidence>
<evidence type="ECO:0000256" key="2">
    <source>
        <dbReference type="ARBA" id="ARBA00022723"/>
    </source>
</evidence>
<organism evidence="7 8">
    <name type="scientific">Neoarthrinium moseri</name>
    <dbReference type="NCBI Taxonomy" id="1658444"/>
    <lineage>
        <taxon>Eukaryota</taxon>
        <taxon>Fungi</taxon>
        <taxon>Dikarya</taxon>
        <taxon>Ascomycota</taxon>
        <taxon>Pezizomycotina</taxon>
        <taxon>Sordariomycetes</taxon>
        <taxon>Xylariomycetidae</taxon>
        <taxon>Amphisphaeriales</taxon>
        <taxon>Apiosporaceae</taxon>
        <taxon>Neoarthrinium</taxon>
    </lineage>
</organism>
<keyword evidence="6" id="KW-0349">Heme</keyword>
<dbReference type="InterPro" id="IPR001128">
    <property type="entry name" value="Cyt_P450"/>
</dbReference>
<keyword evidence="3" id="KW-0560">Oxidoreductase</keyword>
<protein>
    <recommendedName>
        <fullName evidence="9">Cytochrome P450</fullName>
    </recommendedName>
</protein>
<dbReference type="GO" id="GO:0016705">
    <property type="term" value="F:oxidoreductase activity, acting on paired donors, with incorporation or reduction of molecular oxygen"/>
    <property type="evidence" value="ECO:0007669"/>
    <property type="project" value="InterPro"/>
</dbReference>
<dbReference type="PANTHER" id="PTHR46300">
    <property type="entry name" value="P450, PUTATIVE (EUROFUNG)-RELATED-RELATED"/>
    <property type="match status" value="1"/>
</dbReference>
<dbReference type="GO" id="GO:0020037">
    <property type="term" value="F:heme binding"/>
    <property type="evidence" value="ECO:0007669"/>
    <property type="project" value="InterPro"/>
</dbReference>
<keyword evidence="2 6" id="KW-0479">Metal-binding</keyword>
<keyword evidence="4 6" id="KW-0408">Iron</keyword>
<dbReference type="InterPro" id="IPR036396">
    <property type="entry name" value="Cyt_P450_sf"/>
</dbReference>
<keyword evidence="5" id="KW-0503">Monooxygenase</keyword>
<evidence type="ECO:0000313" key="8">
    <source>
        <dbReference type="Proteomes" id="UP000829685"/>
    </source>
</evidence>
<dbReference type="EMBL" id="JAFIMR010000001">
    <property type="protein sequence ID" value="KAI1881294.1"/>
    <property type="molecule type" value="Genomic_DNA"/>
</dbReference>
<keyword evidence="8" id="KW-1185">Reference proteome</keyword>
<dbReference type="Gene3D" id="1.10.630.10">
    <property type="entry name" value="Cytochrome P450"/>
    <property type="match status" value="1"/>
</dbReference>
<comment type="similarity">
    <text evidence="1">Belongs to the cytochrome P450 family.</text>
</comment>
<dbReference type="PANTHER" id="PTHR46300:SF2">
    <property type="entry name" value="CYTOCHROME P450 MONOOXYGENASE ALNH-RELATED"/>
    <property type="match status" value="1"/>
</dbReference>
<dbReference type="CDD" id="cd11065">
    <property type="entry name" value="CYP64-like"/>
    <property type="match status" value="1"/>
</dbReference>
<dbReference type="InterPro" id="IPR002401">
    <property type="entry name" value="Cyt_P450_E_grp-I"/>
</dbReference>
<gene>
    <name evidence="7" type="ORF">JX265_000120</name>
</gene>
<evidence type="ECO:0000256" key="1">
    <source>
        <dbReference type="ARBA" id="ARBA00010617"/>
    </source>
</evidence>
<dbReference type="Pfam" id="PF00067">
    <property type="entry name" value="p450"/>
    <property type="match status" value="1"/>
</dbReference>
<accession>A0A9P9WY64</accession>